<dbReference type="PROSITE" id="PS50893">
    <property type="entry name" value="ABC_TRANSPORTER_2"/>
    <property type="match status" value="1"/>
</dbReference>
<evidence type="ECO:0000256" key="1">
    <source>
        <dbReference type="ARBA" id="ARBA00022448"/>
    </source>
</evidence>
<evidence type="ECO:0000313" key="6">
    <source>
        <dbReference type="Proteomes" id="UP000288096"/>
    </source>
</evidence>
<dbReference type="AlphaFoldDB" id="A0A401FWT3"/>
<reference evidence="6" key="1">
    <citation type="submission" date="2017-11" db="EMBL/GenBank/DDBJ databases">
        <authorList>
            <person name="Watanabe M."/>
            <person name="Kojima H."/>
        </authorList>
    </citation>
    <scope>NUCLEOTIDE SEQUENCE [LARGE SCALE GENOMIC DNA]</scope>
    <source>
        <strain evidence="6">Tokyo 01</strain>
    </source>
</reference>
<dbReference type="Pfam" id="PF00005">
    <property type="entry name" value="ABC_tran"/>
    <property type="match status" value="1"/>
</dbReference>
<protein>
    <submittedName>
        <fullName evidence="5">ABC transporter ATP-binding protein</fullName>
    </submittedName>
</protein>
<keyword evidence="1" id="KW-0813">Transport</keyword>
<feature type="domain" description="ABC transporter" evidence="4">
    <location>
        <begin position="3"/>
        <end position="222"/>
    </location>
</feature>
<dbReference type="GO" id="GO:0016887">
    <property type="term" value="F:ATP hydrolysis activity"/>
    <property type="evidence" value="ECO:0007669"/>
    <property type="project" value="InterPro"/>
</dbReference>
<dbReference type="GO" id="GO:0005524">
    <property type="term" value="F:ATP binding"/>
    <property type="evidence" value="ECO:0007669"/>
    <property type="project" value="UniProtKB-KW"/>
</dbReference>
<evidence type="ECO:0000259" key="4">
    <source>
        <dbReference type="PROSITE" id="PS50893"/>
    </source>
</evidence>
<sequence length="226" mass="25465">MMLNVFNLIKTMNGRTVIGNLSFTVRKGERVCLFAPSGAGKSTLIRILSGLDKKFAGRVSVNAERRATVFQEPGLFWYKTVAENIFYPLKLSRIAVDETIRQQYAEWMAVTKLKGFESYYPCEISGGMKQKAAIIRAFLLQPDLILMDEPFKSIDMAAKREIMAHIRSGYPDITLLLVTHHPDEIPLITDKVLLFREPQLSDKSEILEIAADTGLHELAERLFGGV</sequence>
<keyword evidence="3 5" id="KW-0067">ATP-binding</keyword>
<dbReference type="InterPro" id="IPR017871">
    <property type="entry name" value="ABC_transporter-like_CS"/>
</dbReference>
<dbReference type="EMBL" id="BEXT01000001">
    <property type="protein sequence ID" value="GBC61462.1"/>
    <property type="molecule type" value="Genomic_DNA"/>
</dbReference>
<evidence type="ECO:0000313" key="5">
    <source>
        <dbReference type="EMBL" id="GBC61462.1"/>
    </source>
</evidence>
<evidence type="ECO:0000256" key="2">
    <source>
        <dbReference type="ARBA" id="ARBA00022741"/>
    </source>
</evidence>
<dbReference type="InterPro" id="IPR027417">
    <property type="entry name" value="P-loop_NTPase"/>
</dbReference>
<dbReference type="SUPFAM" id="SSF52540">
    <property type="entry name" value="P-loop containing nucleoside triphosphate hydrolases"/>
    <property type="match status" value="1"/>
</dbReference>
<keyword evidence="6" id="KW-1185">Reference proteome</keyword>
<accession>A0A401FWT3</accession>
<dbReference type="Proteomes" id="UP000288096">
    <property type="component" value="Unassembled WGS sequence"/>
</dbReference>
<dbReference type="PANTHER" id="PTHR42781:SF4">
    <property type="entry name" value="SPERMIDINE_PUTRESCINE IMPORT ATP-BINDING PROTEIN POTA"/>
    <property type="match status" value="1"/>
</dbReference>
<dbReference type="Gene3D" id="3.40.50.300">
    <property type="entry name" value="P-loop containing nucleotide triphosphate hydrolases"/>
    <property type="match status" value="1"/>
</dbReference>
<organism evidence="5 6">
    <name type="scientific">Desulfonema ishimotonii</name>
    <dbReference type="NCBI Taxonomy" id="45657"/>
    <lineage>
        <taxon>Bacteria</taxon>
        <taxon>Pseudomonadati</taxon>
        <taxon>Thermodesulfobacteriota</taxon>
        <taxon>Desulfobacteria</taxon>
        <taxon>Desulfobacterales</taxon>
        <taxon>Desulfococcaceae</taxon>
        <taxon>Desulfonema</taxon>
    </lineage>
</organism>
<dbReference type="InterPro" id="IPR003439">
    <property type="entry name" value="ABC_transporter-like_ATP-bd"/>
</dbReference>
<keyword evidence="2" id="KW-0547">Nucleotide-binding</keyword>
<dbReference type="PANTHER" id="PTHR42781">
    <property type="entry name" value="SPERMIDINE/PUTRESCINE IMPORT ATP-BINDING PROTEIN POTA"/>
    <property type="match status" value="1"/>
</dbReference>
<reference evidence="6" key="2">
    <citation type="submission" date="2019-01" db="EMBL/GenBank/DDBJ databases">
        <title>Genome sequence of Desulfonema ishimotonii strain Tokyo 01.</title>
        <authorList>
            <person name="Fukui M."/>
        </authorList>
    </citation>
    <scope>NUCLEOTIDE SEQUENCE [LARGE SCALE GENOMIC DNA]</scope>
    <source>
        <strain evidence="6">Tokyo 01</strain>
    </source>
</reference>
<comment type="caution">
    <text evidence="5">The sequence shown here is derived from an EMBL/GenBank/DDBJ whole genome shotgun (WGS) entry which is preliminary data.</text>
</comment>
<name>A0A401FWT3_9BACT</name>
<dbReference type="PROSITE" id="PS00211">
    <property type="entry name" value="ABC_TRANSPORTER_1"/>
    <property type="match status" value="1"/>
</dbReference>
<dbReference type="SMART" id="SM00382">
    <property type="entry name" value="AAA"/>
    <property type="match status" value="1"/>
</dbReference>
<proteinExistence type="predicted"/>
<dbReference type="InterPro" id="IPR003593">
    <property type="entry name" value="AAA+_ATPase"/>
</dbReference>
<evidence type="ECO:0000256" key="3">
    <source>
        <dbReference type="ARBA" id="ARBA00022840"/>
    </source>
</evidence>
<gene>
    <name evidence="5" type="ORF">DENIS_2422</name>
</gene>
<dbReference type="InterPro" id="IPR050093">
    <property type="entry name" value="ABC_SmlMolc_Importer"/>
</dbReference>